<organism evidence="1 2">
    <name type="scientific">Camellia lanceoleosa</name>
    <dbReference type="NCBI Taxonomy" id="1840588"/>
    <lineage>
        <taxon>Eukaryota</taxon>
        <taxon>Viridiplantae</taxon>
        <taxon>Streptophyta</taxon>
        <taxon>Embryophyta</taxon>
        <taxon>Tracheophyta</taxon>
        <taxon>Spermatophyta</taxon>
        <taxon>Magnoliopsida</taxon>
        <taxon>eudicotyledons</taxon>
        <taxon>Gunneridae</taxon>
        <taxon>Pentapetalae</taxon>
        <taxon>asterids</taxon>
        <taxon>Ericales</taxon>
        <taxon>Theaceae</taxon>
        <taxon>Camellia</taxon>
    </lineage>
</organism>
<comment type="caution">
    <text evidence="1">The sequence shown here is derived from an EMBL/GenBank/DDBJ whole genome shotgun (WGS) entry which is preliminary data.</text>
</comment>
<keyword evidence="2" id="KW-1185">Reference proteome</keyword>
<dbReference type="EMBL" id="CM045762">
    <property type="protein sequence ID" value="KAI8012565.1"/>
    <property type="molecule type" value="Genomic_DNA"/>
</dbReference>
<evidence type="ECO:0000313" key="1">
    <source>
        <dbReference type="EMBL" id="KAI8012565.1"/>
    </source>
</evidence>
<name>A0ACC0HH08_9ERIC</name>
<accession>A0ACC0HH08</accession>
<evidence type="ECO:0000313" key="2">
    <source>
        <dbReference type="Proteomes" id="UP001060215"/>
    </source>
</evidence>
<dbReference type="Proteomes" id="UP001060215">
    <property type="component" value="Chromosome 5"/>
</dbReference>
<keyword evidence="1" id="KW-0418">Kinase</keyword>
<keyword evidence="1" id="KW-0808">Transferase</keyword>
<protein>
    <submittedName>
        <fullName evidence="1">Phosphomevalonate kinase, peroxisomal</fullName>
    </submittedName>
</protein>
<sequence>MCRAQELDLDIALKNTFCLPLCALNHSSLRVLKLNLNWGNLKLPNVEFNSLQELSLIKFRAVNALLGEWISSYCKALTNLSLRVFYGMSNLNIISSSLQDMKITFHDVVCDVKISAVKPRTLFEGRRMGHGGGFRTGKSLIIFAPNLQEFKYVGDLVYISCSVVVSDYPLSRAMIDRFIKFFCCLSKARKMEVTGLLRSYVTKIVLQQCHENLWHLTIHDGPYKNSFRVPLLASFLKSSPNLRYLRMRYNGGHQPNILNFNGGGRMLTTQAQSWDAEWWESAQFLFVNGLKEVEIELSDDENEVELIKYLLKHAKSLGRMTIFYSPRDISRSVKIISQKLKAFTKASSTEYAVQYAVAIALVTLEKDKNDLLHKLLLQGLDITILGCNDFYSYRNQSKPKFNGWNCFTVVDDMFAFHQKCFLLLRMLFF</sequence>
<reference evidence="1 2" key="1">
    <citation type="journal article" date="2022" name="Plant J.">
        <title>Chromosome-level genome of Camellia lanceoleosa provides a valuable resource for understanding genome evolution and self-incompatibility.</title>
        <authorList>
            <person name="Gong W."/>
            <person name="Xiao S."/>
            <person name="Wang L."/>
            <person name="Liao Z."/>
            <person name="Chang Y."/>
            <person name="Mo W."/>
            <person name="Hu G."/>
            <person name="Li W."/>
            <person name="Zhao G."/>
            <person name="Zhu H."/>
            <person name="Hu X."/>
            <person name="Ji K."/>
            <person name="Xiang X."/>
            <person name="Song Q."/>
            <person name="Yuan D."/>
            <person name="Jin S."/>
            <person name="Zhang L."/>
        </authorList>
    </citation>
    <scope>NUCLEOTIDE SEQUENCE [LARGE SCALE GENOMIC DNA]</scope>
    <source>
        <strain evidence="1">SQ_2022a</strain>
    </source>
</reference>
<gene>
    <name evidence="1" type="ORF">LOK49_LG06G01400</name>
</gene>
<proteinExistence type="predicted"/>